<dbReference type="AlphaFoldDB" id="A0A9P3G5G5"/>
<protein>
    <submittedName>
        <fullName evidence="1">Uncharacterized protein</fullName>
    </submittedName>
</protein>
<comment type="caution">
    <text evidence="1">The sequence shown here is derived from an EMBL/GenBank/DDBJ whole genome shotgun (WGS) entry which is preliminary data.</text>
</comment>
<dbReference type="Proteomes" id="UP000703269">
    <property type="component" value="Unassembled WGS sequence"/>
</dbReference>
<gene>
    <name evidence="1" type="ORF">PsYK624_047090</name>
</gene>
<name>A0A9P3G5G5_9APHY</name>
<dbReference type="EMBL" id="BPQB01000010">
    <property type="protein sequence ID" value="GJE88626.1"/>
    <property type="molecule type" value="Genomic_DNA"/>
</dbReference>
<reference evidence="1 2" key="1">
    <citation type="submission" date="2021-08" db="EMBL/GenBank/DDBJ databases">
        <title>Draft Genome Sequence of Phanerochaete sordida strain YK-624.</title>
        <authorList>
            <person name="Mori T."/>
            <person name="Dohra H."/>
            <person name="Suzuki T."/>
            <person name="Kawagishi H."/>
            <person name="Hirai H."/>
        </authorList>
    </citation>
    <scope>NUCLEOTIDE SEQUENCE [LARGE SCALE GENOMIC DNA]</scope>
    <source>
        <strain evidence="1 2">YK-624</strain>
    </source>
</reference>
<sequence length="115" mass="12947">MASEHRPLHCRLRITVGANARHQLLCSQRTYTGRSRRVSVPTGVRTSCTGLMLPQLVRHTRAIMFNFSSATLTPLFECASTEPFYEQVRYLTDPGYPHSTYLQSASTGATNLTLW</sequence>
<organism evidence="1 2">
    <name type="scientific">Phanerochaete sordida</name>
    <dbReference type="NCBI Taxonomy" id="48140"/>
    <lineage>
        <taxon>Eukaryota</taxon>
        <taxon>Fungi</taxon>
        <taxon>Dikarya</taxon>
        <taxon>Basidiomycota</taxon>
        <taxon>Agaricomycotina</taxon>
        <taxon>Agaricomycetes</taxon>
        <taxon>Polyporales</taxon>
        <taxon>Phanerochaetaceae</taxon>
        <taxon>Phanerochaete</taxon>
    </lineage>
</organism>
<evidence type="ECO:0000313" key="1">
    <source>
        <dbReference type="EMBL" id="GJE88626.1"/>
    </source>
</evidence>
<proteinExistence type="predicted"/>
<evidence type="ECO:0000313" key="2">
    <source>
        <dbReference type="Proteomes" id="UP000703269"/>
    </source>
</evidence>
<keyword evidence="2" id="KW-1185">Reference proteome</keyword>
<accession>A0A9P3G5G5</accession>